<dbReference type="PANTHER" id="PTHR32182">
    <property type="entry name" value="DNA REPLICATION AND REPAIR PROTEIN RECF"/>
    <property type="match status" value="1"/>
</dbReference>
<dbReference type="Pfam" id="PF02463">
    <property type="entry name" value="SMC_N"/>
    <property type="match status" value="1"/>
</dbReference>
<dbReference type="InterPro" id="IPR027417">
    <property type="entry name" value="P-loop_NTPase"/>
</dbReference>
<organism evidence="2 3">
    <name type="scientific">Pseudomonas piscis</name>
    <dbReference type="NCBI Taxonomy" id="2614538"/>
    <lineage>
        <taxon>Bacteria</taxon>
        <taxon>Pseudomonadati</taxon>
        <taxon>Pseudomonadota</taxon>
        <taxon>Gammaproteobacteria</taxon>
        <taxon>Pseudomonadales</taxon>
        <taxon>Pseudomonadaceae</taxon>
        <taxon>Pseudomonas</taxon>
    </lineage>
</organism>
<comment type="caution">
    <text evidence="2">The sequence shown here is derived from an EMBL/GenBank/DDBJ whole genome shotgun (WGS) entry which is preliminary data.</text>
</comment>
<dbReference type="PANTHER" id="PTHR32182:SF0">
    <property type="entry name" value="DNA REPLICATION AND REPAIR PROTEIN RECF"/>
    <property type="match status" value="1"/>
</dbReference>
<reference evidence="2 3" key="1">
    <citation type="submission" date="2019-10" db="EMBL/GenBank/DDBJ databases">
        <title>Pseudomonas dajingensis sp. nov., isolated from the profound head ulcers of farmed Murray cod (Maccullochella peelii peelii).</title>
        <authorList>
            <person name="Liu Y."/>
        </authorList>
    </citation>
    <scope>NUCLEOTIDE SEQUENCE [LARGE SCALE GENOMIC DNA]</scope>
    <source>
        <strain evidence="2 3">MC042</strain>
    </source>
</reference>
<name>A0A7X1U4E8_9PSED</name>
<feature type="domain" description="RecF/RecN/SMC N-terminal" evidence="1">
    <location>
        <begin position="87"/>
        <end position="707"/>
    </location>
</feature>
<dbReference type="GO" id="GO:0000731">
    <property type="term" value="P:DNA synthesis involved in DNA repair"/>
    <property type="evidence" value="ECO:0007669"/>
    <property type="project" value="TreeGrafter"/>
</dbReference>
<evidence type="ECO:0000259" key="1">
    <source>
        <dbReference type="Pfam" id="PF02463"/>
    </source>
</evidence>
<accession>A0A7X1U4E8</accession>
<sequence>MSQYLLSFARSHLSGKSDGYLALLWCIAKASQDRGRYSDHIKSYLASNADQLLNTNFQRIGALFKRGLESRPELDWVALSGLSPLLDLQVKNFRGFGELSADDRGCFLRFSKMKNIFYAPNGGGKSSLCEAIEYGTTGHIKEADRRKTKVKTYIARGSVKPTLSLVGRDRKAVTKSLAWSACFIDRNRLQEFSLLGSKDTGSAESDVVASLFGLEEFQEVIGRFVKPESFNLTQYLKPDQAEALTQVELDRKDLLAERQGHFKSMTEINDQVCEALGLQSDQQSAVRIRFLRLKSEIELKIRKAEQLKLAEAPVVDSFVRIERAARTARYLLARKSMIEALFLKSAKDVNYEAVYLAIKDLGQVEENGTCPACSTPLQLVVENPFEKAKRELQALSRLERLRAADQRNDEKILQVVKAVAAGLVGVEKNTRLDIPCRLHLDDLKSKLANLQTSADRGACAACVLSHFDSLVRDEAAEIETYLQACEQKAEVFAQASEEISRLGSSVELLQQKQDSIKDLFGTKNTCRKLIETAGKKIAGLIVRRNSLKRDDADTARFNTLIRQLQDEYSNLYQDLQGYKLHLEKARITGIETKAAEYYKAINDHDDEHERIDSIRFEKINDNYRIKINGANGTVQDAFSVLSEGHLRVLGLSLLLAMAEKNKLPLIVFDDVVNAIDSDHRSNIIDLFFSDRYLRRTQMVVTTHDRLFWERFCIIADRHPQADQHTSCVLSYTNKGIVALDHSGGFQGKVHDALRVYDVRQALIYCRIWFESIVIEYCLENAVFITAQFGKSQLKKNVYLQVSLERTFSLLEPVLAYDPVHFNLIKNDLVNWAGQNQEHHAFDEGSLNFVHSKTSREVVRIYDAIRLLECQLFPLKKEIACKALLVEVNDKIDQWVGKLAKLAQAPEGVQKDAEARLRLLRRRADELTQELAYITVCLAEMAKLNLPNGQIQPDNELLEEER</sequence>
<dbReference type="Proteomes" id="UP000486534">
    <property type="component" value="Unassembled WGS sequence"/>
</dbReference>
<dbReference type="EMBL" id="WHUV01000002">
    <property type="protein sequence ID" value="MQA53923.1"/>
    <property type="molecule type" value="Genomic_DNA"/>
</dbReference>
<evidence type="ECO:0000313" key="2">
    <source>
        <dbReference type="EMBL" id="MQA53923.1"/>
    </source>
</evidence>
<dbReference type="InterPro" id="IPR003395">
    <property type="entry name" value="RecF/RecN/SMC_N"/>
</dbReference>
<dbReference type="SUPFAM" id="SSF52540">
    <property type="entry name" value="P-loop containing nucleoside triphosphate hydrolases"/>
    <property type="match status" value="1"/>
</dbReference>
<dbReference type="GO" id="GO:0006302">
    <property type="term" value="P:double-strand break repair"/>
    <property type="evidence" value="ECO:0007669"/>
    <property type="project" value="TreeGrafter"/>
</dbReference>
<gene>
    <name evidence="2" type="ORF">GDH07_11425</name>
</gene>
<proteinExistence type="predicted"/>
<evidence type="ECO:0000313" key="3">
    <source>
        <dbReference type="Proteomes" id="UP000486534"/>
    </source>
</evidence>
<dbReference type="Gene3D" id="3.40.50.300">
    <property type="entry name" value="P-loop containing nucleotide triphosphate hydrolases"/>
    <property type="match status" value="2"/>
</dbReference>
<protein>
    <submittedName>
        <fullName evidence="2">AAA family ATPase</fullName>
    </submittedName>
</protein>
<dbReference type="AlphaFoldDB" id="A0A7X1U4E8"/>
<dbReference type="RefSeq" id="WP_152897595.1">
    <property type="nucleotide sequence ID" value="NZ_WHUV01000002.1"/>
</dbReference>